<keyword evidence="6" id="KW-0812">Transmembrane</keyword>
<evidence type="ECO:0000313" key="14">
    <source>
        <dbReference type="Proteomes" id="UP000288716"/>
    </source>
</evidence>
<evidence type="ECO:0000256" key="9">
    <source>
        <dbReference type="ARBA" id="ARBA00023136"/>
    </source>
</evidence>
<protein>
    <submittedName>
        <fullName evidence="13">Beta-1:4-galactosyltransferase 1-like protein</fullName>
    </submittedName>
</protein>
<keyword evidence="8" id="KW-1133">Transmembrane helix</keyword>
<keyword evidence="5 13" id="KW-0808">Transferase</keyword>
<dbReference type="Gene3D" id="3.90.550.10">
    <property type="entry name" value="Spore Coat Polysaccharide Biosynthesis Protein SpsA, Chain A"/>
    <property type="match status" value="1"/>
</dbReference>
<dbReference type="InterPro" id="IPR029044">
    <property type="entry name" value="Nucleotide-diphossugar_trans"/>
</dbReference>
<dbReference type="EMBL" id="NCKV01039204">
    <property type="protein sequence ID" value="RWS18469.1"/>
    <property type="molecule type" value="Genomic_DNA"/>
</dbReference>
<evidence type="ECO:0000259" key="12">
    <source>
        <dbReference type="Pfam" id="PF13733"/>
    </source>
</evidence>
<feature type="non-terminal residue" evidence="13">
    <location>
        <position position="1"/>
    </location>
</feature>
<evidence type="ECO:0000259" key="11">
    <source>
        <dbReference type="Pfam" id="PF02709"/>
    </source>
</evidence>
<dbReference type="PANTHER" id="PTHR19300">
    <property type="entry name" value="BETA-1,4-GALACTOSYLTRANSFERASE"/>
    <property type="match status" value="1"/>
</dbReference>
<dbReference type="GO" id="GO:0005794">
    <property type="term" value="C:Golgi apparatus"/>
    <property type="evidence" value="ECO:0007669"/>
    <property type="project" value="TreeGrafter"/>
</dbReference>
<comment type="caution">
    <text evidence="13">The sequence shown here is derived from an EMBL/GenBank/DDBJ whole genome shotgun (WGS) entry which is preliminary data.</text>
</comment>
<evidence type="ECO:0000256" key="7">
    <source>
        <dbReference type="ARBA" id="ARBA00022968"/>
    </source>
</evidence>
<dbReference type="STRING" id="299467.A0A443RTS9"/>
<dbReference type="Pfam" id="PF02709">
    <property type="entry name" value="Glyco_transf_7C"/>
    <property type="match status" value="1"/>
</dbReference>
<dbReference type="Proteomes" id="UP000288716">
    <property type="component" value="Unassembled WGS sequence"/>
</dbReference>
<dbReference type="InterPro" id="IPR027791">
    <property type="entry name" value="Galactosyl_T_C"/>
</dbReference>
<comment type="subcellular location">
    <subcellularLocation>
        <location evidence="1">Membrane</location>
        <topology evidence="1">Single-pass type II membrane protein</topology>
    </subcellularLocation>
</comment>
<dbReference type="VEuPathDB" id="VectorBase:LDEU013571"/>
<proteinExistence type="inferred from homology"/>
<accession>A0A443RTS9</accession>
<dbReference type="OrthoDB" id="10038994at2759"/>
<dbReference type="InterPro" id="IPR003859">
    <property type="entry name" value="Galactosyl_T"/>
</dbReference>
<evidence type="ECO:0000256" key="4">
    <source>
        <dbReference type="ARBA" id="ARBA00022676"/>
    </source>
</evidence>
<dbReference type="PANTHER" id="PTHR19300:SF57">
    <property type="entry name" value="BETA-1,4-N-ACETYLGALACTOSAMINYLTRANSFERASE"/>
    <property type="match status" value="1"/>
</dbReference>
<dbReference type="GO" id="GO:0016020">
    <property type="term" value="C:membrane"/>
    <property type="evidence" value="ECO:0007669"/>
    <property type="project" value="UniProtKB-SubCell"/>
</dbReference>
<dbReference type="UniPathway" id="UPA00378"/>
<sequence>TPKGLFNRGKLFNIGFLTALKENYTCFIFHDCESNPVHFTVAIDYFNYTLPYETYFGGAIGLTEKQFRKANAFSNTYLGWGSEDDDIYERVRLSNTKIFRKLLKIARYASLEHVINTKPPNHTNAIKYLHLRHLYFVVALYKRERERE</sequence>
<evidence type="ECO:0000256" key="3">
    <source>
        <dbReference type="ARBA" id="ARBA00005735"/>
    </source>
</evidence>
<keyword evidence="14" id="KW-1185">Reference proteome</keyword>
<gene>
    <name evidence="13" type="ORF">B4U80_08665</name>
</gene>
<comment type="pathway">
    <text evidence="2">Protein modification; protein glycosylation.</text>
</comment>
<name>A0A443RTS9_9ACAR</name>
<keyword evidence="4 13" id="KW-0328">Glycosyltransferase</keyword>
<dbReference type="Pfam" id="PF13733">
    <property type="entry name" value="Glyco_transf_7N"/>
    <property type="match status" value="1"/>
</dbReference>
<dbReference type="GO" id="GO:0008378">
    <property type="term" value="F:galactosyltransferase activity"/>
    <property type="evidence" value="ECO:0007669"/>
    <property type="project" value="TreeGrafter"/>
</dbReference>
<dbReference type="SUPFAM" id="SSF53448">
    <property type="entry name" value="Nucleotide-diphospho-sugar transferases"/>
    <property type="match status" value="1"/>
</dbReference>
<keyword evidence="9" id="KW-0472">Membrane</keyword>
<dbReference type="InterPro" id="IPR027995">
    <property type="entry name" value="Galactosyl_T_N"/>
</dbReference>
<feature type="domain" description="Galactosyltransferase N-terminal" evidence="12">
    <location>
        <begin position="4"/>
        <end position="34"/>
    </location>
</feature>
<evidence type="ECO:0000256" key="10">
    <source>
        <dbReference type="ARBA" id="ARBA00023180"/>
    </source>
</evidence>
<evidence type="ECO:0000313" key="13">
    <source>
        <dbReference type="EMBL" id="RWS18469.1"/>
    </source>
</evidence>
<evidence type="ECO:0000256" key="1">
    <source>
        <dbReference type="ARBA" id="ARBA00004606"/>
    </source>
</evidence>
<feature type="domain" description="Galactosyltransferase C-terminal" evidence="11">
    <location>
        <begin position="38"/>
        <end position="113"/>
    </location>
</feature>
<evidence type="ECO:0000256" key="8">
    <source>
        <dbReference type="ARBA" id="ARBA00022989"/>
    </source>
</evidence>
<reference evidence="13 14" key="1">
    <citation type="journal article" date="2018" name="Gigascience">
        <title>Genomes of trombidid mites reveal novel predicted allergens and laterally-transferred genes associated with secondary metabolism.</title>
        <authorList>
            <person name="Dong X."/>
            <person name="Chaisiri K."/>
            <person name="Xia D."/>
            <person name="Armstrong S.D."/>
            <person name="Fang Y."/>
            <person name="Donnelly M.J."/>
            <person name="Kadowaki T."/>
            <person name="McGarry J.W."/>
            <person name="Darby A.C."/>
            <person name="Makepeace B.L."/>
        </authorList>
    </citation>
    <scope>NUCLEOTIDE SEQUENCE [LARGE SCALE GENOMIC DNA]</scope>
    <source>
        <strain evidence="13">UoL-UT</strain>
    </source>
</reference>
<keyword evidence="7" id="KW-0735">Signal-anchor</keyword>
<comment type="similarity">
    <text evidence="3">Belongs to the glycosyltransferase 7 family.</text>
</comment>
<keyword evidence="10" id="KW-0325">Glycoprotein</keyword>
<evidence type="ECO:0000256" key="6">
    <source>
        <dbReference type="ARBA" id="ARBA00022692"/>
    </source>
</evidence>
<evidence type="ECO:0000256" key="5">
    <source>
        <dbReference type="ARBA" id="ARBA00022679"/>
    </source>
</evidence>
<dbReference type="AlphaFoldDB" id="A0A443RTS9"/>
<dbReference type="GO" id="GO:0005975">
    <property type="term" value="P:carbohydrate metabolic process"/>
    <property type="evidence" value="ECO:0007669"/>
    <property type="project" value="InterPro"/>
</dbReference>
<evidence type="ECO:0000256" key="2">
    <source>
        <dbReference type="ARBA" id="ARBA00004922"/>
    </source>
</evidence>
<organism evidence="13 14">
    <name type="scientific">Leptotrombidium deliense</name>
    <dbReference type="NCBI Taxonomy" id="299467"/>
    <lineage>
        <taxon>Eukaryota</taxon>
        <taxon>Metazoa</taxon>
        <taxon>Ecdysozoa</taxon>
        <taxon>Arthropoda</taxon>
        <taxon>Chelicerata</taxon>
        <taxon>Arachnida</taxon>
        <taxon>Acari</taxon>
        <taxon>Acariformes</taxon>
        <taxon>Trombidiformes</taxon>
        <taxon>Prostigmata</taxon>
        <taxon>Anystina</taxon>
        <taxon>Parasitengona</taxon>
        <taxon>Trombiculoidea</taxon>
        <taxon>Trombiculidae</taxon>
        <taxon>Leptotrombidium</taxon>
    </lineage>
</organism>